<sequence length="143" mass="16718">NLLDTIKMSQRVSKTPRRTPSIDPSEKDFISHCRLRDVPTDGTLNGISLTDDPDTVVFIYGSKRDRRNQLIYTSFKEAVNYDTFKKYLYKHLIPCYSRRCGNGFSYIYKGNNDYTILEDDDNERENEEDDESIKADEEVNEII</sequence>
<proteinExistence type="predicted"/>
<accession>A0AC34GM72</accession>
<evidence type="ECO:0000313" key="1">
    <source>
        <dbReference type="Proteomes" id="UP000887579"/>
    </source>
</evidence>
<dbReference type="Proteomes" id="UP000887579">
    <property type="component" value="Unplaced"/>
</dbReference>
<protein>
    <submittedName>
        <fullName evidence="2">Uncharacterized protein</fullName>
    </submittedName>
</protein>
<evidence type="ECO:0000313" key="2">
    <source>
        <dbReference type="WBParaSite" id="ES5_v2.g30717.t1"/>
    </source>
</evidence>
<organism evidence="1 2">
    <name type="scientific">Panagrolaimus sp. ES5</name>
    <dbReference type="NCBI Taxonomy" id="591445"/>
    <lineage>
        <taxon>Eukaryota</taxon>
        <taxon>Metazoa</taxon>
        <taxon>Ecdysozoa</taxon>
        <taxon>Nematoda</taxon>
        <taxon>Chromadorea</taxon>
        <taxon>Rhabditida</taxon>
        <taxon>Tylenchina</taxon>
        <taxon>Panagrolaimomorpha</taxon>
        <taxon>Panagrolaimoidea</taxon>
        <taxon>Panagrolaimidae</taxon>
        <taxon>Panagrolaimus</taxon>
    </lineage>
</organism>
<reference evidence="2" key="1">
    <citation type="submission" date="2022-11" db="UniProtKB">
        <authorList>
            <consortium name="WormBaseParasite"/>
        </authorList>
    </citation>
    <scope>IDENTIFICATION</scope>
</reference>
<name>A0AC34GM72_9BILA</name>
<dbReference type="WBParaSite" id="ES5_v2.g30717.t1">
    <property type="protein sequence ID" value="ES5_v2.g30717.t1"/>
    <property type="gene ID" value="ES5_v2.g30717"/>
</dbReference>